<feature type="transmembrane region" description="Helical" evidence="1">
    <location>
        <begin position="105"/>
        <end position="129"/>
    </location>
</feature>
<dbReference type="RefSeq" id="WP_085889861.1">
    <property type="nucleotide sequence ID" value="NZ_FWFN01000009.1"/>
</dbReference>
<feature type="transmembrane region" description="Helical" evidence="1">
    <location>
        <begin position="37"/>
        <end position="58"/>
    </location>
</feature>
<keyword evidence="1 3" id="KW-0812">Transmembrane</keyword>
<feature type="transmembrane region" description="Helical" evidence="1">
    <location>
        <begin position="12"/>
        <end position="31"/>
    </location>
</feature>
<name>A0A1X7A6N4_9RHOB</name>
<feature type="transmembrane region" description="Helical" evidence="1">
    <location>
        <begin position="78"/>
        <end position="99"/>
    </location>
</feature>
<accession>A0A1X7A6N4</accession>
<dbReference type="NCBIfam" id="NF033664">
    <property type="entry name" value="PACE_transport"/>
    <property type="match status" value="1"/>
</dbReference>
<sequence>MRSTADRIRQALSFEFIGIVIVTPLFAWVFDHPIGDMGALVVLGATAATMWNYIFNLVFDHVLNWRRGDVRKTMPLRIFHAVLFEATLLVLLLPLFAWWLDVSLIAALLMEISFAAFYMGYAFVFTWGYDTLFPASMDRSNGVTIDNETFGGTAPCFTHPLVDGHPVIP</sequence>
<protein>
    <submittedName>
        <fullName evidence="3">Bacterial Transmembrane Pair family protein</fullName>
    </submittedName>
</protein>
<dbReference type="EMBL" id="FWFN01000009">
    <property type="protein sequence ID" value="SLN71535.1"/>
    <property type="molecule type" value="Genomic_DNA"/>
</dbReference>
<feature type="domain" description="Chlorhexidine efflux transporter" evidence="2">
    <location>
        <begin position="72"/>
        <end position="134"/>
    </location>
</feature>
<evidence type="ECO:0000259" key="2">
    <source>
        <dbReference type="Pfam" id="PF05232"/>
    </source>
</evidence>
<dbReference type="Proteomes" id="UP000193963">
    <property type="component" value="Unassembled WGS sequence"/>
</dbReference>
<dbReference type="Pfam" id="PF05232">
    <property type="entry name" value="BTP"/>
    <property type="match status" value="2"/>
</dbReference>
<reference evidence="4" key="1">
    <citation type="submission" date="2017-03" db="EMBL/GenBank/DDBJ databases">
        <authorList>
            <person name="Rodrigo-Torres L."/>
            <person name="Arahal R.D."/>
            <person name="Lucena T."/>
        </authorList>
    </citation>
    <scope>NUCLEOTIDE SEQUENCE [LARGE SCALE GENOMIC DNA]</scope>
    <source>
        <strain evidence="4">CECT 7751</strain>
    </source>
</reference>
<dbReference type="InterPro" id="IPR058208">
    <property type="entry name" value="PACE"/>
</dbReference>
<keyword evidence="4" id="KW-1185">Reference proteome</keyword>
<evidence type="ECO:0000256" key="1">
    <source>
        <dbReference type="SAM" id="Phobius"/>
    </source>
</evidence>
<dbReference type="OrthoDB" id="1631120at2"/>
<keyword evidence="1" id="KW-0472">Membrane</keyword>
<dbReference type="AlphaFoldDB" id="A0A1X7A6N4"/>
<evidence type="ECO:0000313" key="3">
    <source>
        <dbReference type="EMBL" id="SLN71535.1"/>
    </source>
</evidence>
<evidence type="ECO:0000313" key="4">
    <source>
        <dbReference type="Proteomes" id="UP000193963"/>
    </source>
</evidence>
<organism evidence="3 4">
    <name type="scientific">Pseudooceanicola marinus</name>
    <dbReference type="NCBI Taxonomy" id="396013"/>
    <lineage>
        <taxon>Bacteria</taxon>
        <taxon>Pseudomonadati</taxon>
        <taxon>Pseudomonadota</taxon>
        <taxon>Alphaproteobacteria</taxon>
        <taxon>Rhodobacterales</taxon>
        <taxon>Paracoccaceae</taxon>
        <taxon>Pseudooceanicola</taxon>
    </lineage>
</organism>
<keyword evidence="1" id="KW-1133">Transmembrane helix</keyword>
<dbReference type="InterPro" id="IPR007896">
    <property type="entry name" value="BTP_bacteria"/>
</dbReference>
<feature type="domain" description="Chlorhexidine efflux transporter" evidence="2">
    <location>
        <begin position="2"/>
        <end position="63"/>
    </location>
</feature>
<gene>
    <name evidence="3" type="ORF">PSM7751_03844</name>
</gene>
<proteinExistence type="predicted"/>